<dbReference type="PROSITE" id="PS00455">
    <property type="entry name" value="AMP_BINDING"/>
    <property type="match status" value="1"/>
</dbReference>
<dbReference type="InterPro" id="IPR020845">
    <property type="entry name" value="AMP-binding_CS"/>
</dbReference>
<gene>
    <name evidence="7" type="ORF">CB0940_04179</name>
    <name evidence="8" type="ORF">RHO25_006022</name>
</gene>
<comment type="catalytic activity">
    <reaction evidence="5">
        <text>a long-chain fatty acid + ATP + CoA = a long-chain fatty acyl-CoA + AMP + diphosphate</text>
        <dbReference type="Rhea" id="RHEA:15421"/>
        <dbReference type="ChEBI" id="CHEBI:30616"/>
        <dbReference type="ChEBI" id="CHEBI:33019"/>
        <dbReference type="ChEBI" id="CHEBI:57287"/>
        <dbReference type="ChEBI" id="CHEBI:57560"/>
        <dbReference type="ChEBI" id="CHEBI:83139"/>
        <dbReference type="ChEBI" id="CHEBI:456215"/>
        <dbReference type="EC" id="6.2.1.3"/>
    </reaction>
</comment>
<evidence type="ECO:0000259" key="6">
    <source>
        <dbReference type="Pfam" id="PF00501"/>
    </source>
</evidence>
<dbReference type="GO" id="GO:0005811">
    <property type="term" value="C:lipid droplet"/>
    <property type="evidence" value="ECO:0007669"/>
    <property type="project" value="TreeGrafter"/>
</dbReference>
<accession>A0A2G5HK14</accession>
<dbReference type="InterPro" id="IPR042099">
    <property type="entry name" value="ANL_N_sf"/>
</dbReference>
<evidence type="ECO:0000256" key="5">
    <source>
        <dbReference type="ARBA" id="ARBA00036813"/>
    </source>
</evidence>
<dbReference type="Proteomes" id="UP001302367">
    <property type="component" value="Chromosome 4"/>
</dbReference>
<keyword evidence="3" id="KW-0547">Nucleotide-binding</keyword>
<evidence type="ECO:0000256" key="1">
    <source>
        <dbReference type="ARBA" id="ARBA00006432"/>
    </source>
</evidence>
<dbReference type="GO" id="GO:0004467">
    <property type="term" value="F:long-chain fatty acid-CoA ligase activity"/>
    <property type="evidence" value="ECO:0007669"/>
    <property type="project" value="UniProtKB-EC"/>
</dbReference>
<evidence type="ECO:0000256" key="4">
    <source>
        <dbReference type="ARBA" id="ARBA00022840"/>
    </source>
</evidence>
<proteinExistence type="inferred from homology"/>
<protein>
    <submittedName>
        <fullName evidence="7">Long-chain-fatty-acid--CoA ligase 1</fullName>
    </submittedName>
</protein>
<dbReference type="Gene3D" id="3.40.50.12780">
    <property type="entry name" value="N-terminal domain of ligase-like"/>
    <property type="match status" value="1"/>
</dbReference>
<evidence type="ECO:0000256" key="3">
    <source>
        <dbReference type="ARBA" id="ARBA00022741"/>
    </source>
</evidence>
<reference evidence="7 9" key="1">
    <citation type="submission" date="2015-10" db="EMBL/GenBank/DDBJ databases">
        <title>The cercosporin biosynthetic gene cluster was horizontally transferred to several fungal lineages and shown to be expanded in Cercospora beticola based on microsynteny with recipient genomes.</title>
        <authorList>
            <person name="De Jonge R."/>
            <person name="Ebert M.K."/>
            <person name="Suttle J.C."/>
            <person name="Jurick Ii W.M."/>
            <person name="Secor G.A."/>
            <person name="Thomma B.P."/>
            <person name="Van De Peer Y."/>
            <person name="Bolton M.D."/>
        </authorList>
    </citation>
    <scope>NUCLEOTIDE SEQUENCE [LARGE SCALE GENOMIC DNA]</scope>
    <source>
        <strain evidence="7 9">09-40</strain>
    </source>
</reference>
<keyword evidence="4" id="KW-0067">ATP-binding</keyword>
<feature type="domain" description="AMP-dependent synthetase/ligase" evidence="6">
    <location>
        <begin position="146"/>
        <end position="572"/>
    </location>
</feature>
<dbReference type="PANTHER" id="PTHR43272:SF83">
    <property type="entry name" value="ACYL-COA SYNTHETASE LONG-CHAIN, ISOFORM J"/>
    <property type="match status" value="1"/>
</dbReference>
<dbReference type="EMBL" id="LKMD01000105">
    <property type="protein sequence ID" value="PIA92562.1"/>
    <property type="molecule type" value="Genomic_DNA"/>
</dbReference>
<evidence type="ECO:0000313" key="10">
    <source>
        <dbReference type="Proteomes" id="UP001302367"/>
    </source>
</evidence>
<dbReference type="GO" id="GO:0035336">
    <property type="term" value="P:long-chain fatty-acyl-CoA metabolic process"/>
    <property type="evidence" value="ECO:0007669"/>
    <property type="project" value="TreeGrafter"/>
</dbReference>
<dbReference type="Pfam" id="PF00501">
    <property type="entry name" value="AMP-binding"/>
    <property type="match status" value="1"/>
</dbReference>
<name>A0A2G5HK14_CERBT</name>
<dbReference type="InterPro" id="IPR000873">
    <property type="entry name" value="AMP-dep_synth/lig_dom"/>
</dbReference>
<dbReference type="OrthoDB" id="1700726at2759"/>
<dbReference type="Proteomes" id="UP000230605">
    <property type="component" value="Chromosome 4"/>
</dbReference>
<evidence type="ECO:0000313" key="9">
    <source>
        <dbReference type="Proteomes" id="UP000230605"/>
    </source>
</evidence>
<evidence type="ECO:0000256" key="2">
    <source>
        <dbReference type="ARBA" id="ARBA00022598"/>
    </source>
</evidence>
<dbReference type="GO" id="GO:0005886">
    <property type="term" value="C:plasma membrane"/>
    <property type="evidence" value="ECO:0007669"/>
    <property type="project" value="TreeGrafter"/>
</dbReference>
<dbReference type="SMR" id="A0A2G5HK14"/>
<dbReference type="EMBL" id="CP134187">
    <property type="protein sequence ID" value="WPB01396.1"/>
    <property type="molecule type" value="Genomic_DNA"/>
</dbReference>
<sequence>MSFDCLAYSNSRASWPTNTADPHRLAHAAAMTDQNAGIMARKDLRTLVPQPKMYKKPPFTAEVQGAEKKEGETVPRRNVRTKDQLKSTPEEGVNTIFDILKRSSQKYGNAKALGKRKLIKLHEENKKVKKTIDGVEKEVDKKWTYYELSQYEFMSFTEYEQLALNVGCGFRALGMNPQDRVHIFAATHPYWLATAHGAQSQSMPIVTAYDTLGEEGLKHSLQQTHAKAIFLDPHLLVKLIKPLQETKDIQHVIYNDDNSPTRQVTDEQTKENVQKLKEAHPHLTVNSFTEFIELGKQNKVEPTPPSPDDLCCIMYTSGSTGAPKGVLLTHKNVIAAIAGVDVIVGPYLGPGDGLLTYLPLAHILEFVFESACLYWGGSMGYGNPKTISDASMRNCRGDIAEFKPSILVGVPAVWETVKKGIMTKVEKLNPVSKNLFWGAMSAKSFMMNNSSYLPLSSVGTNIVDNVVFKKVAEATGGKLRICMNGGGPVAKETQRFISMCIAPMISGYGLTETAAMGALMDPLSWNDTALGEIPGSVEVKLVDFPDAGYFAKNNPPQGEIWIRGASVTSGYLDLPKETEESFTSDGWFKTGDIGEFDSYGQLKIIDRKKNLVKTLNGEYIALEKLESVYRSTKIVQNICVYAAQDKNKPIAIVVPAEPALKQLASDNGIEGNGLEDLCHNKKINNLVLKAMQDTGRKQGLAGIEIIEGVVLADEEWTPQNQLVTSAQKLNRKGIMEKYQKEIKQAYGS</sequence>
<evidence type="ECO:0000313" key="8">
    <source>
        <dbReference type="EMBL" id="WPB01396.1"/>
    </source>
</evidence>
<dbReference type="AlphaFoldDB" id="A0A2G5HK14"/>
<keyword evidence="10" id="KW-1185">Reference proteome</keyword>
<reference evidence="8 10" key="2">
    <citation type="submission" date="2023-09" db="EMBL/GenBank/DDBJ databases">
        <title>Complete-Gapless Cercospora beticola genome.</title>
        <authorList>
            <person name="Wyatt N.A."/>
            <person name="Spanner R.E."/>
            <person name="Bolton M.D."/>
        </authorList>
    </citation>
    <scope>NUCLEOTIDE SEQUENCE [LARGE SCALE GENOMIC DNA]</scope>
    <source>
        <strain evidence="8">Cb09-40</strain>
    </source>
</reference>
<organism evidence="7 9">
    <name type="scientific">Cercospora beticola</name>
    <name type="common">Sugarbeet leaf spot fungus</name>
    <dbReference type="NCBI Taxonomy" id="122368"/>
    <lineage>
        <taxon>Eukaryota</taxon>
        <taxon>Fungi</taxon>
        <taxon>Dikarya</taxon>
        <taxon>Ascomycota</taxon>
        <taxon>Pezizomycotina</taxon>
        <taxon>Dothideomycetes</taxon>
        <taxon>Dothideomycetidae</taxon>
        <taxon>Mycosphaerellales</taxon>
        <taxon>Mycosphaerellaceae</taxon>
        <taxon>Cercospora</taxon>
    </lineage>
</organism>
<keyword evidence="2 7" id="KW-0436">Ligase</keyword>
<dbReference type="GO" id="GO:0005783">
    <property type="term" value="C:endoplasmic reticulum"/>
    <property type="evidence" value="ECO:0007669"/>
    <property type="project" value="TreeGrafter"/>
</dbReference>
<comment type="similarity">
    <text evidence="1">Belongs to the ATP-dependent AMP-binding enzyme family.</text>
</comment>
<evidence type="ECO:0000313" key="7">
    <source>
        <dbReference type="EMBL" id="PIA92562.1"/>
    </source>
</evidence>
<dbReference type="SUPFAM" id="SSF56801">
    <property type="entry name" value="Acetyl-CoA synthetase-like"/>
    <property type="match status" value="1"/>
</dbReference>
<dbReference type="PANTHER" id="PTHR43272">
    <property type="entry name" value="LONG-CHAIN-FATTY-ACID--COA LIGASE"/>
    <property type="match status" value="1"/>
</dbReference>
<dbReference type="GO" id="GO:0005524">
    <property type="term" value="F:ATP binding"/>
    <property type="evidence" value="ECO:0007669"/>
    <property type="project" value="UniProtKB-KW"/>
</dbReference>